<accession>A0ABD3AUX7</accession>
<evidence type="ECO:0000313" key="2">
    <source>
        <dbReference type="Proteomes" id="UP001630127"/>
    </source>
</evidence>
<organism evidence="1 2">
    <name type="scientific">Cinchona calisaya</name>
    <dbReference type="NCBI Taxonomy" id="153742"/>
    <lineage>
        <taxon>Eukaryota</taxon>
        <taxon>Viridiplantae</taxon>
        <taxon>Streptophyta</taxon>
        <taxon>Embryophyta</taxon>
        <taxon>Tracheophyta</taxon>
        <taxon>Spermatophyta</taxon>
        <taxon>Magnoliopsida</taxon>
        <taxon>eudicotyledons</taxon>
        <taxon>Gunneridae</taxon>
        <taxon>Pentapetalae</taxon>
        <taxon>asterids</taxon>
        <taxon>lamiids</taxon>
        <taxon>Gentianales</taxon>
        <taxon>Rubiaceae</taxon>
        <taxon>Cinchonoideae</taxon>
        <taxon>Cinchoneae</taxon>
        <taxon>Cinchona</taxon>
    </lineage>
</organism>
<reference evidence="1 2" key="1">
    <citation type="submission" date="2024-11" db="EMBL/GenBank/DDBJ databases">
        <title>A near-complete genome assembly of Cinchona calisaya.</title>
        <authorList>
            <person name="Lian D.C."/>
            <person name="Zhao X.W."/>
            <person name="Wei L."/>
        </authorList>
    </citation>
    <scope>NUCLEOTIDE SEQUENCE [LARGE SCALE GENOMIC DNA]</scope>
    <source>
        <tissue evidence="1">Nenye</tissue>
    </source>
</reference>
<sequence length="255" mass="28656">MGLEMTTSHCRETDWKRRRDFGVVVSDSTDDCSRDESPGIVVDWLMIEVKLAFQPFQCYSQQLQHHLKNPATCGVVNFRFLDTAKGGVSSFRSRPDGLKELKKMKLLSLKQNFGFRYGICPFTSCLMMLVVNKTNEEGIVGETCNKDRGGMSLDKKELFEKLKKDPREGGNGRCNIISGKQKKSNQVNNLLSGQELITYKEGGTLEYQGSESSISNGGGTNMEGNSKRGMVGWRKIIGIGTVYVMRWRLQKLSLE</sequence>
<keyword evidence="2" id="KW-1185">Reference proteome</keyword>
<protein>
    <submittedName>
        <fullName evidence="1">Uncharacterized protein</fullName>
    </submittedName>
</protein>
<comment type="caution">
    <text evidence="1">The sequence shown here is derived from an EMBL/GenBank/DDBJ whole genome shotgun (WGS) entry which is preliminary data.</text>
</comment>
<dbReference type="EMBL" id="JBJUIK010000002">
    <property type="protein sequence ID" value="KAL3534958.1"/>
    <property type="molecule type" value="Genomic_DNA"/>
</dbReference>
<evidence type="ECO:0000313" key="1">
    <source>
        <dbReference type="EMBL" id="KAL3534958.1"/>
    </source>
</evidence>
<dbReference type="Proteomes" id="UP001630127">
    <property type="component" value="Unassembled WGS sequence"/>
</dbReference>
<name>A0ABD3AUX7_9GENT</name>
<dbReference type="AlphaFoldDB" id="A0ABD3AUX7"/>
<gene>
    <name evidence="1" type="ORF">ACH5RR_003419</name>
</gene>
<proteinExistence type="predicted"/>